<keyword evidence="2" id="KW-1185">Reference proteome</keyword>
<proteinExistence type="predicted"/>
<dbReference type="STRING" id="356660.SAMN05444336_112121"/>
<name>A0A1H3FK05_9RHOB</name>
<evidence type="ECO:0000313" key="1">
    <source>
        <dbReference type="EMBL" id="SDX90439.1"/>
    </source>
</evidence>
<dbReference type="InterPro" id="IPR056114">
    <property type="entry name" value="DUF7697"/>
</dbReference>
<gene>
    <name evidence="1" type="ORF">SAMN05444336_112121</name>
</gene>
<organism evidence="1 2">
    <name type="scientific">Albimonas donghaensis</name>
    <dbReference type="NCBI Taxonomy" id="356660"/>
    <lineage>
        <taxon>Bacteria</taxon>
        <taxon>Pseudomonadati</taxon>
        <taxon>Pseudomonadota</taxon>
        <taxon>Alphaproteobacteria</taxon>
        <taxon>Rhodobacterales</taxon>
        <taxon>Paracoccaceae</taxon>
        <taxon>Albimonas</taxon>
    </lineage>
</organism>
<dbReference type="Proteomes" id="UP000199118">
    <property type="component" value="Unassembled WGS sequence"/>
</dbReference>
<sequence>MGWDMTAALALGGALGIEPAATAELLPIIEAEMARAINQRNEGGGDG</sequence>
<dbReference type="AlphaFoldDB" id="A0A1H3FK05"/>
<accession>A0A1H3FK05</accession>
<dbReference type="EMBL" id="FNMZ01000012">
    <property type="protein sequence ID" value="SDX90439.1"/>
    <property type="molecule type" value="Genomic_DNA"/>
</dbReference>
<dbReference type="Pfam" id="PF24752">
    <property type="entry name" value="DUF7697"/>
    <property type="match status" value="1"/>
</dbReference>
<evidence type="ECO:0000313" key="2">
    <source>
        <dbReference type="Proteomes" id="UP000199118"/>
    </source>
</evidence>
<reference evidence="1 2" key="1">
    <citation type="submission" date="2016-10" db="EMBL/GenBank/DDBJ databases">
        <authorList>
            <person name="de Groot N.N."/>
        </authorList>
    </citation>
    <scope>NUCLEOTIDE SEQUENCE [LARGE SCALE GENOMIC DNA]</scope>
    <source>
        <strain evidence="1 2">DSM 17890</strain>
    </source>
</reference>
<protein>
    <submittedName>
        <fullName evidence="1">Uncharacterized protein</fullName>
    </submittedName>
</protein>